<keyword evidence="1" id="KW-0812">Transmembrane</keyword>
<accession>A0ABP7WGA5</accession>
<evidence type="ECO:0000313" key="2">
    <source>
        <dbReference type="EMBL" id="GAA4088402.1"/>
    </source>
</evidence>
<protein>
    <recommendedName>
        <fullName evidence="4">YbbR-like domain-containing protein</fullName>
    </recommendedName>
</protein>
<feature type="transmembrane region" description="Helical" evidence="1">
    <location>
        <begin position="14"/>
        <end position="33"/>
    </location>
</feature>
<comment type="caution">
    <text evidence="2">The sequence shown here is derived from an EMBL/GenBank/DDBJ whole genome shotgun (WGS) entry which is preliminary data.</text>
</comment>
<dbReference type="Gene3D" id="2.170.120.40">
    <property type="entry name" value="YbbR-like domain"/>
    <property type="match status" value="1"/>
</dbReference>
<evidence type="ECO:0000313" key="3">
    <source>
        <dbReference type="Proteomes" id="UP001500841"/>
    </source>
</evidence>
<dbReference type="EMBL" id="BAABCV010000002">
    <property type="protein sequence ID" value="GAA4088402.1"/>
    <property type="molecule type" value="Genomic_DNA"/>
</dbReference>
<dbReference type="Proteomes" id="UP001500841">
    <property type="component" value="Unassembled WGS sequence"/>
</dbReference>
<keyword evidence="3" id="KW-1185">Reference proteome</keyword>
<dbReference type="InterPro" id="IPR053154">
    <property type="entry name" value="c-di-AMP_regulator"/>
</dbReference>
<dbReference type="PANTHER" id="PTHR37804">
    <property type="entry name" value="CDAA REGULATORY PROTEIN CDAR"/>
    <property type="match status" value="1"/>
</dbReference>
<dbReference type="Gene3D" id="2.170.120.30">
    <property type="match status" value="1"/>
</dbReference>
<evidence type="ECO:0000256" key="1">
    <source>
        <dbReference type="SAM" id="Phobius"/>
    </source>
</evidence>
<keyword evidence="1" id="KW-1133">Transmembrane helix</keyword>
<organism evidence="2 3">
    <name type="scientific">Mucilaginibacter panaciglaebae</name>
    <dbReference type="NCBI Taxonomy" id="502331"/>
    <lineage>
        <taxon>Bacteria</taxon>
        <taxon>Pseudomonadati</taxon>
        <taxon>Bacteroidota</taxon>
        <taxon>Sphingobacteriia</taxon>
        <taxon>Sphingobacteriales</taxon>
        <taxon>Sphingobacteriaceae</taxon>
        <taxon>Mucilaginibacter</taxon>
    </lineage>
</organism>
<reference evidence="3" key="1">
    <citation type="journal article" date="2019" name="Int. J. Syst. Evol. Microbiol.">
        <title>The Global Catalogue of Microorganisms (GCM) 10K type strain sequencing project: providing services to taxonomists for standard genome sequencing and annotation.</title>
        <authorList>
            <consortium name="The Broad Institute Genomics Platform"/>
            <consortium name="The Broad Institute Genome Sequencing Center for Infectious Disease"/>
            <person name="Wu L."/>
            <person name="Ma J."/>
        </authorList>
    </citation>
    <scope>NUCLEOTIDE SEQUENCE [LARGE SCALE GENOMIC DNA]</scope>
    <source>
        <strain evidence="3">JCM 17085</strain>
    </source>
</reference>
<proteinExistence type="predicted"/>
<evidence type="ECO:0008006" key="4">
    <source>
        <dbReference type="Google" id="ProtNLM"/>
    </source>
</evidence>
<dbReference type="PANTHER" id="PTHR37804:SF1">
    <property type="entry name" value="CDAA REGULATORY PROTEIN CDAR"/>
    <property type="match status" value="1"/>
</dbReference>
<dbReference type="Pfam" id="PF07949">
    <property type="entry name" value="YbbR"/>
    <property type="match status" value="1"/>
</dbReference>
<dbReference type="InterPro" id="IPR012505">
    <property type="entry name" value="YbbR"/>
</dbReference>
<sequence length="315" mass="35844">MAILKLSAAERRRISAFITCLVLALAAWIITILSNTYNYNVKEIITFKNAPLRRAFHSLQSDTVNVTVKGTGWQMLFSKMKEANRSLRVDLGALDNQDFVILSRQLYAINAEKVISNQIIAINPDTLYFDFTNRSVKRVPVQLVKSIKYMQQFAQSANAVIKPAYVTISGPSNLIDKINVWRTDSLVLKNINEKVTVQLNLQAPPEGNISIYPKTVQVTIPVDEFTEKTLELPVKLVGNVEYFNVKLFPQKVKVTFTTSLNSYEDINEELFEMQADLNLWRNYGFNMLPVRVIRMPAFCKLVSVEPGNIDFIVKK</sequence>
<keyword evidence="1" id="KW-0472">Membrane</keyword>
<name>A0ABP7WGA5_9SPHI</name>
<dbReference type="RefSeq" id="WP_345101063.1">
    <property type="nucleotide sequence ID" value="NZ_BAABCV010000002.1"/>
</dbReference>
<gene>
    <name evidence="2" type="ORF">GCM10022392_07030</name>
</gene>